<dbReference type="EMBL" id="BPLQ01004264">
    <property type="protein sequence ID" value="GIY06820.1"/>
    <property type="molecule type" value="Genomic_DNA"/>
</dbReference>
<evidence type="ECO:0000313" key="2">
    <source>
        <dbReference type="Proteomes" id="UP001054837"/>
    </source>
</evidence>
<gene>
    <name evidence="1" type="ORF">CDAR_76601</name>
</gene>
<protein>
    <recommendedName>
        <fullName evidence="3">Ribosomal protein L2</fullName>
    </recommendedName>
</protein>
<organism evidence="1 2">
    <name type="scientific">Caerostris darwini</name>
    <dbReference type="NCBI Taxonomy" id="1538125"/>
    <lineage>
        <taxon>Eukaryota</taxon>
        <taxon>Metazoa</taxon>
        <taxon>Ecdysozoa</taxon>
        <taxon>Arthropoda</taxon>
        <taxon>Chelicerata</taxon>
        <taxon>Arachnida</taxon>
        <taxon>Araneae</taxon>
        <taxon>Araneomorphae</taxon>
        <taxon>Entelegynae</taxon>
        <taxon>Araneoidea</taxon>
        <taxon>Araneidae</taxon>
        <taxon>Caerostris</taxon>
    </lineage>
</organism>
<evidence type="ECO:0000313" key="1">
    <source>
        <dbReference type="EMBL" id="GIY06820.1"/>
    </source>
</evidence>
<accession>A0AAV4QCJ4</accession>
<reference evidence="1 2" key="1">
    <citation type="submission" date="2021-06" db="EMBL/GenBank/DDBJ databases">
        <title>Caerostris darwini draft genome.</title>
        <authorList>
            <person name="Kono N."/>
            <person name="Arakawa K."/>
        </authorList>
    </citation>
    <scope>NUCLEOTIDE SEQUENCE [LARGE SCALE GENOMIC DNA]</scope>
</reference>
<dbReference type="AlphaFoldDB" id="A0AAV4QCJ4"/>
<name>A0AAV4QCJ4_9ARAC</name>
<keyword evidence="2" id="KW-1185">Reference proteome</keyword>
<evidence type="ECO:0008006" key="3">
    <source>
        <dbReference type="Google" id="ProtNLM"/>
    </source>
</evidence>
<proteinExistence type="predicted"/>
<dbReference type="Proteomes" id="UP001054837">
    <property type="component" value="Unassembled WGS sequence"/>
</dbReference>
<sequence length="105" mass="11600">MPSSNGIKLPARVSSGIGRRHFSSFRAVFSRCFGNFLPGKTRWGGKNVIASMPNKSSNRRNGSTNSLRKKIFGLVMVADFQTEYFYSRVGGKSRAVQVVSFSALF</sequence>
<comment type="caution">
    <text evidence="1">The sequence shown here is derived from an EMBL/GenBank/DDBJ whole genome shotgun (WGS) entry which is preliminary data.</text>
</comment>